<protein>
    <submittedName>
        <fullName evidence="2">Class I SAM-dependent methyltransferase</fullName>
    </submittedName>
</protein>
<dbReference type="EMBL" id="CP039291">
    <property type="protein sequence ID" value="QCB94971.1"/>
    <property type="molecule type" value="Genomic_DNA"/>
</dbReference>
<dbReference type="Gene3D" id="3.40.50.150">
    <property type="entry name" value="Vaccinia Virus protein VP39"/>
    <property type="match status" value="1"/>
</dbReference>
<evidence type="ECO:0000313" key="2">
    <source>
        <dbReference type="EMBL" id="QCB94971.1"/>
    </source>
</evidence>
<keyword evidence="2" id="KW-0489">Methyltransferase</keyword>
<feature type="domain" description="Methyltransferase" evidence="1">
    <location>
        <begin position="40"/>
        <end position="135"/>
    </location>
</feature>
<dbReference type="AlphaFoldDB" id="A0A4P7SLY4"/>
<sequence>MPDYTSPDGYQRSTGVFFTALHHRAARHASAAAPRGGAALDVGCGPGRLVRLLARRRPDLRVEGVDVTPQMVDHAARLLADAGLADRTRVIRGDAAALPFADASFDVVTSTMSFHHWQPLAGSVHEVLRVLRPGGSAYLYDVGAAPFDGVRRAVADVPGVAFDRVLVRGYVLPSLLYRGARLRAPAG</sequence>
<dbReference type="CDD" id="cd02440">
    <property type="entry name" value="AdoMet_MTases"/>
    <property type="match status" value="1"/>
</dbReference>
<dbReference type="KEGG" id="celz:E5225_16775"/>
<keyword evidence="2" id="KW-0808">Transferase</keyword>
<dbReference type="Pfam" id="PF13649">
    <property type="entry name" value="Methyltransf_25"/>
    <property type="match status" value="1"/>
</dbReference>
<reference evidence="2 3" key="1">
    <citation type="submission" date="2019-04" db="EMBL/GenBank/DDBJ databases">
        <title>Isolation and identification of Cellulomonas shaoxiangyii sp. Nov. isolated from feces of the Tibetan antelopes (Pantholops hodgsonii) in the Qinghai-Tibet plateau of China.</title>
        <authorList>
            <person name="Tian Z."/>
        </authorList>
    </citation>
    <scope>NUCLEOTIDE SEQUENCE [LARGE SCALE GENOMIC DNA]</scope>
    <source>
        <strain evidence="2 3">Z28</strain>
    </source>
</reference>
<gene>
    <name evidence="2" type="ORF">E5225_16775</name>
</gene>
<name>A0A4P7SLY4_9CELL</name>
<dbReference type="SUPFAM" id="SSF53335">
    <property type="entry name" value="S-adenosyl-L-methionine-dependent methyltransferases"/>
    <property type="match status" value="1"/>
</dbReference>
<dbReference type="GO" id="GO:0032259">
    <property type="term" value="P:methylation"/>
    <property type="evidence" value="ECO:0007669"/>
    <property type="project" value="UniProtKB-KW"/>
</dbReference>
<proteinExistence type="predicted"/>
<dbReference type="InterPro" id="IPR041698">
    <property type="entry name" value="Methyltransf_25"/>
</dbReference>
<keyword evidence="3" id="KW-1185">Reference proteome</keyword>
<accession>A0A4P7SLY4</accession>
<evidence type="ECO:0000313" key="3">
    <source>
        <dbReference type="Proteomes" id="UP000296469"/>
    </source>
</evidence>
<dbReference type="Proteomes" id="UP000296469">
    <property type="component" value="Chromosome"/>
</dbReference>
<organism evidence="2 3">
    <name type="scientific">Cellulomonas shaoxiangyii</name>
    <dbReference type="NCBI Taxonomy" id="2566013"/>
    <lineage>
        <taxon>Bacteria</taxon>
        <taxon>Bacillati</taxon>
        <taxon>Actinomycetota</taxon>
        <taxon>Actinomycetes</taxon>
        <taxon>Micrococcales</taxon>
        <taxon>Cellulomonadaceae</taxon>
        <taxon>Cellulomonas</taxon>
    </lineage>
</organism>
<dbReference type="OrthoDB" id="9805171at2"/>
<evidence type="ECO:0000259" key="1">
    <source>
        <dbReference type="Pfam" id="PF13649"/>
    </source>
</evidence>
<dbReference type="RefSeq" id="WP_135974990.1">
    <property type="nucleotide sequence ID" value="NZ_CP039291.1"/>
</dbReference>
<dbReference type="InterPro" id="IPR029063">
    <property type="entry name" value="SAM-dependent_MTases_sf"/>
</dbReference>
<dbReference type="GO" id="GO:0008757">
    <property type="term" value="F:S-adenosylmethionine-dependent methyltransferase activity"/>
    <property type="evidence" value="ECO:0007669"/>
    <property type="project" value="InterPro"/>
</dbReference>
<dbReference type="PANTHER" id="PTHR43591">
    <property type="entry name" value="METHYLTRANSFERASE"/>
    <property type="match status" value="1"/>
</dbReference>